<name>A0AAD6T6X9_9AGAR</name>
<keyword evidence="2" id="KW-1185">Reference proteome</keyword>
<evidence type="ECO:0000313" key="1">
    <source>
        <dbReference type="EMBL" id="KAJ7038898.1"/>
    </source>
</evidence>
<dbReference type="AlphaFoldDB" id="A0AAD6T6X9"/>
<sequence length="107" mass="11648">MVYGAGSGQRYQGCPEGLDDAHLSSPYHVDSHIGLFSNLSDDRNLGCSAFNVALEQVEMARENNGKRIQQPVCCGGFICTSFELIYESVARKAQHQLSEVVPRCAAP</sequence>
<evidence type="ECO:0000313" key="2">
    <source>
        <dbReference type="Proteomes" id="UP001218188"/>
    </source>
</evidence>
<dbReference type="EMBL" id="JARJCM010000029">
    <property type="protein sequence ID" value="KAJ7038898.1"/>
    <property type="molecule type" value="Genomic_DNA"/>
</dbReference>
<gene>
    <name evidence="1" type="ORF">C8F04DRAFT_1179236</name>
</gene>
<organism evidence="1 2">
    <name type="scientific">Mycena alexandri</name>
    <dbReference type="NCBI Taxonomy" id="1745969"/>
    <lineage>
        <taxon>Eukaryota</taxon>
        <taxon>Fungi</taxon>
        <taxon>Dikarya</taxon>
        <taxon>Basidiomycota</taxon>
        <taxon>Agaricomycotina</taxon>
        <taxon>Agaricomycetes</taxon>
        <taxon>Agaricomycetidae</taxon>
        <taxon>Agaricales</taxon>
        <taxon>Marasmiineae</taxon>
        <taxon>Mycenaceae</taxon>
        <taxon>Mycena</taxon>
    </lineage>
</organism>
<protein>
    <submittedName>
        <fullName evidence="1">Uncharacterized protein</fullName>
    </submittedName>
</protein>
<reference evidence="1" key="1">
    <citation type="submission" date="2023-03" db="EMBL/GenBank/DDBJ databases">
        <title>Massive genome expansion in bonnet fungi (Mycena s.s.) driven by repeated elements and novel gene families across ecological guilds.</title>
        <authorList>
            <consortium name="Lawrence Berkeley National Laboratory"/>
            <person name="Harder C.B."/>
            <person name="Miyauchi S."/>
            <person name="Viragh M."/>
            <person name="Kuo A."/>
            <person name="Thoen E."/>
            <person name="Andreopoulos B."/>
            <person name="Lu D."/>
            <person name="Skrede I."/>
            <person name="Drula E."/>
            <person name="Henrissat B."/>
            <person name="Morin E."/>
            <person name="Kohler A."/>
            <person name="Barry K."/>
            <person name="LaButti K."/>
            <person name="Morin E."/>
            <person name="Salamov A."/>
            <person name="Lipzen A."/>
            <person name="Mereny Z."/>
            <person name="Hegedus B."/>
            <person name="Baldrian P."/>
            <person name="Stursova M."/>
            <person name="Weitz H."/>
            <person name="Taylor A."/>
            <person name="Grigoriev I.V."/>
            <person name="Nagy L.G."/>
            <person name="Martin F."/>
            <person name="Kauserud H."/>
        </authorList>
    </citation>
    <scope>NUCLEOTIDE SEQUENCE</scope>
    <source>
        <strain evidence="1">CBHHK200</strain>
    </source>
</reference>
<comment type="caution">
    <text evidence="1">The sequence shown here is derived from an EMBL/GenBank/DDBJ whole genome shotgun (WGS) entry which is preliminary data.</text>
</comment>
<accession>A0AAD6T6X9</accession>
<dbReference type="Proteomes" id="UP001218188">
    <property type="component" value="Unassembled WGS sequence"/>
</dbReference>
<proteinExistence type="predicted"/>